<evidence type="ECO:0000313" key="3">
    <source>
        <dbReference type="Proteomes" id="UP000585050"/>
    </source>
</evidence>
<protein>
    <submittedName>
        <fullName evidence="2">Uncharacterized protein</fullName>
    </submittedName>
</protein>
<dbReference type="Proteomes" id="UP000585050">
    <property type="component" value="Unassembled WGS sequence"/>
</dbReference>
<reference evidence="2 3" key="1">
    <citation type="submission" date="2020-04" db="EMBL/GenBank/DDBJ databases">
        <title>Flammeovirga sp. SR4, a novel species isolated from seawater.</title>
        <authorList>
            <person name="Wang X."/>
        </authorList>
    </citation>
    <scope>NUCLEOTIDE SEQUENCE [LARGE SCALE GENOMIC DNA]</scope>
    <source>
        <strain evidence="2 3">SR4</strain>
    </source>
</reference>
<keyword evidence="3" id="KW-1185">Reference proteome</keyword>
<evidence type="ECO:0000256" key="1">
    <source>
        <dbReference type="SAM" id="MobiDB-lite"/>
    </source>
</evidence>
<feature type="region of interest" description="Disordered" evidence="1">
    <location>
        <begin position="84"/>
        <end position="131"/>
    </location>
</feature>
<gene>
    <name evidence="2" type="ORF">HGP29_27400</name>
</gene>
<name>A0A7X8SRC6_9BACT</name>
<sequence length="158" mass="19498">MNSSKHSDVQTRRCDMCNSPIQGRNKCCDPCKKEKIKIYQKKYNAENREVRNLKAREYYQKNKFNPEYVEKRESYQKTYYAKQSTKERLQEYHRTRYATDPIYREKRKEASKRYDSSLSKKQKRERSIRFIERLKSDPNRYAEYLKKRRERYSKKSAS</sequence>
<accession>A0A7X8SRC6</accession>
<dbReference type="RefSeq" id="WP_168885672.1">
    <property type="nucleotide sequence ID" value="NZ_JABAIL010000016.1"/>
</dbReference>
<feature type="compositionally biased region" description="Basic and acidic residues" evidence="1">
    <location>
        <begin position="84"/>
        <end position="94"/>
    </location>
</feature>
<feature type="compositionally biased region" description="Basic and acidic residues" evidence="1">
    <location>
        <begin position="102"/>
        <end position="115"/>
    </location>
</feature>
<organism evidence="2 3">
    <name type="scientific">Flammeovirga agarivorans</name>
    <dbReference type="NCBI Taxonomy" id="2726742"/>
    <lineage>
        <taxon>Bacteria</taxon>
        <taxon>Pseudomonadati</taxon>
        <taxon>Bacteroidota</taxon>
        <taxon>Cytophagia</taxon>
        <taxon>Cytophagales</taxon>
        <taxon>Flammeovirgaceae</taxon>
        <taxon>Flammeovirga</taxon>
    </lineage>
</organism>
<dbReference type="AlphaFoldDB" id="A0A7X8SRC6"/>
<proteinExistence type="predicted"/>
<dbReference type="EMBL" id="JABAIL010000016">
    <property type="protein sequence ID" value="NLR94963.1"/>
    <property type="molecule type" value="Genomic_DNA"/>
</dbReference>
<comment type="caution">
    <text evidence="2">The sequence shown here is derived from an EMBL/GenBank/DDBJ whole genome shotgun (WGS) entry which is preliminary data.</text>
</comment>
<evidence type="ECO:0000313" key="2">
    <source>
        <dbReference type="EMBL" id="NLR94963.1"/>
    </source>
</evidence>